<comment type="caution">
    <text evidence="1">The sequence shown here is derived from an EMBL/GenBank/DDBJ whole genome shotgun (WGS) entry which is preliminary data.</text>
</comment>
<dbReference type="PANTHER" id="PTHR36433">
    <property type="entry name" value="HYPOTHETICAL CYTOSOLIC PROTEIN"/>
    <property type="match status" value="1"/>
</dbReference>
<accession>A0A367CCQ9</accession>
<dbReference type="NCBIfam" id="TIGR01655">
    <property type="entry name" value="yxeA_fam"/>
    <property type="match status" value="1"/>
</dbReference>
<evidence type="ECO:0000313" key="1">
    <source>
        <dbReference type="EMBL" id="RCA10246.1"/>
    </source>
</evidence>
<dbReference type="Gene3D" id="2.40.50.480">
    <property type="match status" value="1"/>
</dbReference>
<dbReference type="AlphaFoldDB" id="A0A367CCQ9"/>
<dbReference type="Proteomes" id="UP000252797">
    <property type="component" value="Unassembled WGS sequence"/>
</dbReference>
<sequence length="115" mass="13591">MMKKWLGALIVVAIFLGGSFATYRYYYMGETYYTKITTNGERHTEGDRKNTYYTYKQPAYNEEGQEKEVSFKELRERPLKMNAYLKLEVNERKGVLNWEEVKVNEIPKAAAQQLE</sequence>
<dbReference type="Pfam" id="PF06486">
    <property type="entry name" value="DUF1093"/>
    <property type="match status" value="1"/>
</dbReference>
<name>A0A367CCQ9_9ENTE</name>
<dbReference type="SUPFAM" id="SSF159121">
    <property type="entry name" value="BC4932-like"/>
    <property type="match status" value="1"/>
</dbReference>
<dbReference type="InterPro" id="IPR006542">
    <property type="entry name" value="DUF1093"/>
</dbReference>
<gene>
    <name evidence="1" type="ORF">EA71_00996</name>
</gene>
<dbReference type="STRING" id="53345.LIU_06235"/>
<reference evidence="1 2" key="1">
    <citation type="submission" date="2015-06" db="EMBL/GenBank/DDBJ databases">
        <title>The Genome Sequence of Enterococcus durans 4EA1.</title>
        <authorList>
            <consortium name="The Broad Institute Genomics Platform"/>
            <consortium name="The Broad Institute Genome Sequencing Center for Infectious Disease"/>
            <person name="Earl A.M."/>
            <person name="Van Tyne D."/>
            <person name="Lebreton F."/>
            <person name="Saavedra J.T."/>
            <person name="Gilmore M.S."/>
            <person name="Manson Mcguire A."/>
            <person name="Clock S."/>
            <person name="Crupain M."/>
            <person name="Rangan U."/>
            <person name="Young S."/>
            <person name="Abouelleil A."/>
            <person name="Cao P."/>
            <person name="Chapman S.B."/>
            <person name="Griggs A."/>
            <person name="Priest M."/>
            <person name="Shea T."/>
            <person name="Wortman J."/>
            <person name="Nusbaum C."/>
            <person name="Birren B."/>
        </authorList>
    </citation>
    <scope>NUCLEOTIDE SEQUENCE [LARGE SCALE GENOMIC DNA]</scope>
    <source>
        <strain evidence="1 2">4EA1</strain>
    </source>
</reference>
<dbReference type="KEGG" id="edu:LIU_06235"/>
<dbReference type="InterPro" id="IPR036166">
    <property type="entry name" value="YxeA-like_sf"/>
</dbReference>
<dbReference type="EMBL" id="LEPB01000004">
    <property type="protein sequence ID" value="RCA10246.1"/>
    <property type="molecule type" value="Genomic_DNA"/>
</dbReference>
<protein>
    <submittedName>
        <fullName evidence="1">Uncharacterized protein</fullName>
    </submittedName>
</protein>
<evidence type="ECO:0000313" key="2">
    <source>
        <dbReference type="Proteomes" id="UP000252797"/>
    </source>
</evidence>
<dbReference type="PANTHER" id="PTHR36433:SF2">
    <property type="entry name" value="YXEA FAMILY PROTEIN"/>
    <property type="match status" value="1"/>
</dbReference>
<proteinExistence type="predicted"/>
<organism evidence="1 2">
    <name type="scientific">Enterococcus durans</name>
    <dbReference type="NCBI Taxonomy" id="53345"/>
    <lineage>
        <taxon>Bacteria</taxon>
        <taxon>Bacillati</taxon>
        <taxon>Bacillota</taxon>
        <taxon>Bacilli</taxon>
        <taxon>Lactobacillales</taxon>
        <taxon>Enterococcaceae</taxon>
        <taxon>Enterococcus</taxon>
    </lineage>
</organism>